<dbReference type="STRING" id="136273.GY22_05045"/>
<feature type="compositionally biased region" description="Basic and acidic residues" evidence="1">
    <location>
        <begin position="9"/>
        <end position="21"/>
    </location>
</feature>
<dbReference type="RefSeq" id="WP_058872811.1">
    <property type="nucleotide sequence ID" value="NZ_LQBK01000004.1"/>
</dbReference>
<gene>
    <name evidence="2" type="ORF">AVL61_00220</name>
</gene>
<dbReference type="InterPro" id="IPR028037">
    <property type="entry name" value="Antitoxin_Rv0909/MT0933"/>
</dbReference>
<protein>
    <recommendedName>
        <fullName evidence="4">Antitoxin</fullName>
    </recommendedName>
</protein>
<evidence type="ECO:0000313" key="2">
    <source>
        <dbReference type="EMBL" id="KUG61395.1"/>
    </source>
</evidence>
<comment type="caution">
    <text evidence="2">The sequence shown here is derived from an EMBL/GenBank/DDBJ whole genome shotgun (WGS) entry which is preliminary data.</text>
</comment>
<evidence type="ECO:0000313" key="3">
    <source>
        <dbReference type="Proteomes" id="UP000053512"/>
    </source>
</evidence>
<feature type="region of interest" description="Disordered" evidence="1">
    <location>
        <begin position="1"/>
        <end position="68"/>
    </location>
</feature>
<reference evidence="3" key="1">
    <citation type="submission" date="2015-12" db="EMBL/GenBank/DDBJ databases">
        <authorList>
            <person name="Nair G.R."/>
            <person name="Kaur G."/>
            <person name="Mayilraj S."/>
        </authorList>
    </citation>
    <scope>NUCLEOTIDE SEQUENCE [LARGE SCALE GENOMIC DNA]</scope>
    <source>
        <strain evidence="3">CD08_4</strain>
    </source>
</reference>
<sequence>MVDMGGFADKAKNLADQHPDKVQQGIDRGGDAVDERTGNKYESQVDQGQEKAGDFLGTGEQDQKDQQN</sequence>
<dbReference type="EMBL" id="LQBK01000004">
    <property type="protein sequence ID" value="KUG61395.1"/>
    <property type="molecule type" value="Genomic_DNA"/>
</dbReference>
<dbReference type="OrthoDB" id="5125103at2"/>
<dbReference type="AlphaFoldDB" id="A0A0W8INS0"/>
<feature type="compositionally biased region" description="Basic and acidic residues" evidence="1">
    <location>
        <begin position="28"/>
        <end position="39"/>
    </location>
</feature>
<evidence type="ECO:0000256" key="1">
    <source>
        <dbReference type="SAM" id="MobiDB-lite"/>
    </source>
</evidence>
<accession>A0A0W8INS0</accession>
<dbReference type="Proteomes" id="UP000053512">
    <property type="component" value="Unassembled WGS sequence"/>
</dbReference>
<organism evidence="2 3">
    <name type="scientific">Kocuria rosea subsp. polaris</name>
    <dbReference type="NCBI Taxonomy" id="136273"/>
    <lineage>
        <taxon>Bacteria</taxon>
        <taxon>Bacillati</taxon>
        <taxon>Actinomycetota</taxon>
        <taxon>Actinomycetes</taxon>
        <taxon>Micrococcales</taxon>
        <taxon>Micrococcaceae</taxon>
        <taxon>Kocuria</taxon>
    </lineage>
</organism>
<name>A0A0W8INS0_KOCRO</name>
<dbReference type="Pfam" id="PF14013">
    <property type="entry name" value="MT0933_antitox"/>
    <property type="match status" value="1"/>
</dbReference>
<evidence type="ECO:0008006" key="4">
    <source>
        <dbReference type="Google" id="ProtNLM"/>
    </source>
</evidence>
<proteinExistence type="predicted"/>